<feature type="domain" description="NAD-dependent epimerase/dehydratase" evidence="1">
    <location>
        <begin position="3"/>
        <end position="234"/>
    </location>
</feature>
<gene>
    <name evidence="2" type="ORF">RSO01_90250</name>
</gene>
<reference evidence="2 3" key="1">
    <citation type="submission" date="2019-07" db="EMBL/GenBank/DDBJ databases">
        <title>Whole genome shotgun sequence of Reyranella soli NBRC 108950.</title>
        <authorList>
            <person name="Hosoyama A."/>
            <person name="Uohara A."/>
            <person name="Ohji S."/>
            <person name="Ichikawa N."/>
        </authorList>
    </citation>
    <scope>NUCLEOTIDE SEQUENCE [LARGE SCALE GENOMIC DNA]</scope>
    <source>
        <strain evidence="2 3">NBRC 108950</strain>
    </source>
</reference>
<dbReference type="Gene3D" id="3.40.50.720">
    <property type="entry name" value="NAD(P)-binding Rossmann-like Domain"/>
    <property type="match status" value="1"/>
</dbReference>
<dbReference type="PANTHER" id="PTHR43245">
    <property type="entry name" value="BIFUNCTIONAL POLYMYXIN RESISTANCE PROTEIN ARNA"/>
    <property type="match status" value="1"/>
</dbReference>
<name>A0A512NSE3_9HYPH</name>
<organism evidence="2 3">
    <name type="scientific">Reyranella soli</name>
    <dbReference type="NCBI Taxonomy" id="1230389"/>
    <lineage>
        <taxon>Bacteria</taxon>
        <taxon>Pseudomonadati</taxon>
        <taxon>Pseudomonadota</taxon>
        <taxon>Alphaproteobacteria</taxon>
        <taxon>Hyphomicrobiales</taxon>
        <taxon>Reyranellaceae</taxon>
        <taxon>Reyranella</taxon>
    </lineage>
</organism>
<comment type="caution">
    <text evidence="2">The sequence shown here is derived from an EMBL/GenBank/DDBJ whole genome shotgun (WGS) entry which is preliminary data.</text>
</comment>
<dbReference type="InterPro" id="IPR050177">
    <property type="entry name" value="Lipid_A_modif_metabolic_enz"/>
</dbReference>
<keyword evidence="3" id="KW-1185">Reference proteome</keyword>
<dbReference type="RefSeq" id="WP_170303851.1">
    <property type="nucleotide sequence ID" value="NZ_BKAJ01000265.1"/>
</dbReference>
<dbReference type="SUPFAM" id="SSF51735">
    <property type="entry name" value="NAD(P)-binding Rossmann-fold domains"/>
    <property type="match status" value="1"/>
</dbReference>
<accession>A0A512NSE3</accession>
<evidence type="ECO:0000259" key="1">
    <source>
        <dbReference type="Pfam" id="PF01370"/>
    </source>
</evidence>
<dbReference type="InterPro" id="IPR001509">
    <property type="entry name" value="Epimerase_deHydtase"/>
</dbReference>
<dbReference type="Proteomes" id="UP000321058">
    <property type="component" value="Unassembled WGS sequence"/>
</dbReference>
<proteinExistence type="predicted"/>
<dbReference type="AlphaFoldDB" id="A0A512NSE3"/>
<dbReference type="InterPro" id="IPR036291">
    <property type="entry name" value="NAD(P)-bd_dom_sf"/>
</dbReference>
<evidence type="ECO:0000313" key="2">
    <source>
        <dbReference type="EMBL" id="GEP61859.1"/>
    </source>
</evidence>
<evidence type="ECO:0000313" key="3">
    <source>
        <dbReference type="Proteomes" id="UP000321058"/>
    </source>
</evidence>
<dbReference type="EMBL" id="BKAJ01000265">
    <property type="protein sequence ID" value="GEP61859.1"/>
    <property type="molecule type" value="Genomic_DNA"/>
</dbReference>
<dbReference type="Pfam" id="PF01370">
    <property type="entry name" value="Epimerase"/>
    <property type="match status" value="1"/>
</dbReference>
<sequence>MSIVVMGGAGFIGRRMIPLLVAAGHNITCMDIDVSGARAAFARWGDKVTVRRGDVTQFDDVIGAVQEARAERVINLSYFIGELAPHDAFKLDIQGMDNCFEAARRCGVKHTVFASSVAVSGQQSAFGERLVDETDERGGETQYAVNKIINEWQAHDYRRAYGMAITCIRPANVTGPDKKFGSIDHVNCMCQPARGQSVSFPYADTMRCVIHVEDMAEAFARVLLADRPKHSTYNSGGITVSLGELATLVREFLPDEGRASGRRSDAAKRAFPR</sequence>
<protein>
    <recommendedName>
        <fullName evidence="1">NAD-dependent epimerase/dehydratase domain-containing protein</fullName>
    </recommendedName>
</protein>
<dbReference type="CDD" id="cd08946">
    <property type="entry name" value="SDR_e"/>
    <property type="match status" value="1"/>
</dbReference>